<dbReference type="Gene3D" id="3.40.190.10">
    <property type="entry name" value="Periplasmic binding protein-like II"/>
    <property type="match status" value="2"/>
</dbReference>
<reference evidence="3" key="2">
    <citation type="submission" date="2022-02" db="EMBL/GenBank/DDBJ databases">
        <authorList>
            <person name="Elcheninov A.G."/>
            <person name="Sorokin D.Y."/>
            <person name="Kublanov I.V."/>
        </authorList>
    </citation>
    <scope>NUCLEOTIDE SEQUENCE</scope>
    <source>
        <strain evidence="3">AArc-St2</strain>
    </source>
</reference>
<dbReference type="SUPFAM" id="SSF53850">
    <property type="entry name" value="Periplasmic binding protein-like II"/>
    <property type="match status" value="1"/>
</dbReference>
<accession>A0AAE3FVQ0</accession>
<sequence>MEPHSRRQFLQSAGAAGAVALLAGCTAEQTNGNGDATPDENGNGSDDSNGNGATTDPDEPTELTVGTYESFIDAPSTSPGEWLKEAFEAEYDVELIWETPSNGVNNYIEQANAGSPVDTDLYLGLTTDDLIRVDENLSNGSLFAPAGELAGADDIREGLQFDPENRAVPFETGYISLVYNEYETEAPETFEGLLEEEHRGELLAQSPESQTGRAFFLHTIYTVGEDEYLDYWQELQDNDVRVLGSWSDSYAAYEGGEAPMVVSYSTDQVFANMEDADLSEHQIRFLNDQAYANPEGMAQFTDSENTDLVTDFMEFVLRPDVQGEIAERNVVFPATDTAELDPEYDEFAHEPPEPVTFTYDELDGNLSEWIDAWERQFAGN</sequence>
<proteinExistence type="predicted"/>
<name>A0AAE3FVQ0_9EURY</name>
<gene>
    <name evidence="3" type="ORF">AArcSt2_03755</name>
</gene>
<dbReference type="InterPro" id="IPR005948">
    <property type="entry name" value="ThiB-like"/>
</dbReference>
<dbReference type="Pfam" id="PF10518">
    <property type="entry name" value="TAT_signal"/>
    <property type="match status" value="1"/>
</dbReference>
<dbReference type="NCBIfam" id="TIGR01409">
    <property type="entry name" value="TAT_signal_seq"/>
    <property type="match status" value="1"/>
</dbReference>
<protein>
    <submittedName>
        <fullName evidence="3">Thiamine ABC transporter substrate-binding protein</fullName>
    </submittedName>
</protein>
<dbReference type="GO" id="GO:0015888">
    <property type="term" value="P:thiamine transport"/>
    <property type="evidence" value="ECO:0007669"/>
    <property type="project" value="InterPro"/>
</dbReference>
<dbReference type="Pfam" id="PF13416">
    <property type="entry name" value="SBP_bac_8"/>
    <property type="match status" value="1"/>
</dbReference>
<dbReference type="Proteomes" id="UP001203207">
    <property type="component" value="Unassembled WGS sequence"/>
</dbReference>
<keyword evidence="1" id="KW-0732">Signal</keyword>
<feature type="region of interest" description="Disordered" evidence="2">
    <location>
        <begin position="28"/>
        <end position="60"/>
    </location>
</feature>
<dbReference type="NCBIfam" id="TIGR01254">
    <property type="entry name" value="sfuA"/>
    <property type="match status" value="1"/>
</dbReference>
<dbReference type="RefSeq" id="WP_250582984.1">
    <property type="nucleotide sequence ID" value="NZ_JAKRVX010000001.1"/>
</dbReference>
<dbReference type="AlphaFoldDB" id="A0AAE3FVQ0"/>
<evidence type="ECO:0000313" key="4">
    <source>
        <dbReference type="Proteomes" id="UP001203207"/>
    </source>
</evidence>
<evidence type="ECO:0000256" key="1">
    <source>
        <dbReference type="ARBA" id="ARBA00022729"/>
    </source>
</evidence>
<keyword evidence="4" id="KW-1185">Reference proteome</keyword>
<dbReference type="EMBL" id="JAKRVX010000001">
    <property type="protein sequence ID" value="MCL9816051.1"/>
    <property type="molecule type" value="Genomic_DNA"/>
</dbReference>
<dbReference type="PROSITE" id="PS51318">
    <property type="entry name" value="TAT"/>
    <property type="match status" value="1"/>
</dbReference>
<evidence type="ECO:0000313" key="3">
    <source>
        <dbReference type="EMBL" id="MCL9816051.1"/>
    </source>
</evidence>
<evidence type="ECO:0000256" key="2">
    <source>
        <dbReference type="SAM" id="MobiDB-lite"/>
    </source>
</evidence>
<dbReference type="InterPro" id="IPR019546">
    <property type="entry name" value="TAT_signal_bac_arc"/>
</dbReference>
<dbReference type="InterPro" id="IPR006059">
    <property type="entry name" value="SBP"/>
</dbReference>
<comment type="caution">
    <text evidence="3">The sequence shown here is derived from an EMBL/GenBank/DDBJ whole genome shotgun (WGS) entry which is preliminary data.</text>
</comment>
<dbReference type="InterPro" id="IPR006311">
    <property type="entry name" value="TAT_signal"/>
</dbReference>
<organism evidence="3 4">
    <name type="scientific">Natronocalculus amylovorans</name>
    <dbReference type="NCBI Taxonomy" id="2917812"/>
    <lineage>
        <taxon>Archaea</taxon>
        <taxon>Methanobacteriati</taxon>
        <taxon>Methanobacteriota</taxon>
        <taxon>Stenosarchaea group</taxon>
        <taxon>Halobacteria</taxon>
        <taxon>Halobacteriales</taxon>
        <taxon>Haloferacaceae</taxon>
        <taxon>Natronocalculus</taxon>
    </lineage>
</organism>
<reference evidence="3" key="1">
    <citation type="journal article" date="2022" name="Syst. Appl. Microbiol.">
        <title>Natronocalculus amylovorans gen. nov., sp. nov., and Natranaeroarchaeum aerophilus sp. nov., dominant culturable amylolytic natronoarchaea from hypersaline soda lakes in southwestern Siberia.</title>
        <authorList>
            <person name="Sorokin D.Y."/>
            <person name="Elcheninov A.G."/>
            <person name="Khizhniak T.V."/>
            <person name="Koenen M."/>
            <person name="Bale N.J."/>
            <person name="Damste J.S.S."/>
            <person name="Kublanov I.V."/>
        </authorList>
    </citation>
    <scope>NUCLEOTIDE SEQUENCE</scope>
    <source>
        <strain evidence="3">AArc-St2</strain>
    </source>
</reference>
<dbReference type="GO" id="GO:0030975">
    <property type="term" value="F:thiamine binding"/>
    <property type="evidence" value="ECO:0007669"/>
    <property type="project" value="InterPro"/>
</dbReference>
<dbReference type="PROSITE" id="PS51257">
    <property type="entry name" value="PROKAR_LIPOPROTEIN"/>
    <property type="match status" value="1"/>
</dbReference>
<dbReference type="PANTHER" id="PTHR30006:SF2">
    <property type="entry name" value="ABC TRANSPORTER SUBSTRATE-BINDING PROTEIN"/>
    <property type="match status" value="1"/>
</dbReference>
<feature type="compositionally biased region" description="Low complexity" evidence="2">
    <location>
        <begin position="41"/>
        <end position="52"/>
    </location>
</feature>
<dbReference type="PANTHER" id="PTHR30006">
    <property type="entry name" value="THIAMINE-BINDING PERIPLASMIC PROTEIN-RELATED"/>
    <property type="match status" value="1"/>
</dbReference>